<evidence type="ECO:0000313" key="2">
    <source>
        <dbReference type="Proteomes" id="UP000050956"/>
    </source>
</evidence>
<reference evidence="1 2" key="1">
    <citation type="submission" date="2015-05" db="EMBL/GenBank/DDBJ databases">
        <title>Genome sequencing and analysis of members of genus Stenotrophomonas.</title>
        <authorList>
            <person name="Patil P.P."/>
            <person name="Midha S."/>
            <person name="Patil P.B."/>
        </authorList>
    </citation>
    <scope>NUCLEOTIDE SEQUENCE [LARGE SCALE GENOMIC DNA]</scope>
    <source>
        <strain evidence="1 2">DSM 24757</strain>
    </source>
</reference>
<name>A0A0R0CYN5_9GAMM</name>
<dbReference type="Proteomes" id="UP000050956">
    <property type="component" value="Unassembled WGS sequence"/>
</dbReference>
<organism evidence="1 2">
    <name type="scientific">Stenotrophomonas ginsengisoli</name>
    <dbReference type="NCBI Taxonomy" id="336566"/>
    <lineage>
        <taxon>Bacteria</taxon>
        <taxon>Pseudomonadati</taxon>
        <taxon>Pseudomonadota</taxon>
        <taxon>Gammaproteobacteria</taxon>
        <taxon>Lysobacterales</taxon>
        <taxon>Lysobacteraceae</taxon>
        <taxon>Stenotrophomonas</taxon>
    </lineage>
</organism>
<dbReference type="EMBL" id="LDJM01000047">
    <property type="protein sequence ID" value="KRG74182.1"/>
    <property type="molecule type" value="Genomic_DNA"/>
</dbReference>
<dbReference type="STRING" id="336566.ABB30_14660"/>
<protein>
    <submittedName>
        <fullName evidence="1">Uncharacterized protein</fullName>
    </submittedName>
</protein>
<dbReference type="PATRIC" id="fig|336566.3.peg.2507"/>
<dbReference type="AlphaFoldDB" id="A0A0R0CYN5"/>
<evidence type="ECO:0000313" key="1">
    <source>
        <dbReference type="EMBL" id="KRG74182.1"/>
    </source>
</evidence>
<gene>
    <name evidence="1" type="ORF">ABB30_14660</name>
</gene>
<proteinExistence type="predicted"/>
<keyword evidence="2" id="KW-1185">Reference proteome</keyword>
<sequence>MIFRLSHDTGEAMKPDKSLRNVFKESERWLVNAAVEGRLDYYMGMLRQGLVGSGRLSSPARSDLDLLGHYHGHRAIDAFGKGDLLALAQPLRWAIAYRSLGFRFGAMNPPKGNDVVQLHEFVTSLKAIGPALLGEWDEAAGNAALLLAYAEAEQQRNAFPGSERHKRWGKGTHDAFVIALLAQAFDLGTTYTPENPLIEAYQGLLVHWRTTDLATFQQAMAPAVAFHLARGRYSTDKVEYEFNSPFDRVFPAELLLVQALRQRDGLPAFASGHALVDAPWAAISQLPDADQPPPLLAQTLARLQADYPQFR</sequence>
<accession>A0A0R0CYN5</accession>
<comment type="caution">
    <text evidence="1">The sequence shown here is derived from an EMBL/GenBank/DDBJ whole genome shotgun (WGS) entry which is preliminary data.</text>
</comment>